<evidence type="ECO:0000256" key="1">
    <source>
        <dbReference type="SAM" id="Phobius"/>
    </source>
</evidence>
<dbReference type="Proteomes" id="UP000322214">
    <property type="component" value="Chromosome"/>
</dbReference>
<feature type="transmembrane region" description="Helical" evidence="1">
    <location>
        <begin position="68"/>
        <end position="91"/>
    </location>
</feature>
<keyword evidence="1" id="KW-1133">Transmembrane helix</keyword>
<keyword evidence="1" id="KW-0812">Transmembrane</keyword>
<sequence length="159" mass="17832">MFARLFLLFVIVPVIDLFLLVWISGHVGIPSTIGLVILTAAIGAWLVKLQGAEVRRKIMSQFSRQESPADLLTDGAMIFFAAGLLLTPGLLTDVFGFTLLTPFCRRFYKRVITGWFKKNFKVHVVKPDFSQGVPRDANTVDGEVVREKPVVQEPDRIEE</sequence>
<dbReference type="PANTHER" id="PTHR35335:SF1">
    <property type="entry name" value="UPF0716 PROTEIN FXSA"/>
    <property type="match status" value="1"/>
</dbReference>
<dbReference type="Pfam" id="PF04186">
    <property type="entry name" value="FxsA"/>
    <property type="match status" value="1"/>
</dbReference>
<gene>
    <name evidence="2" type="ORF">MFFC18_16490</name>
</gene>
<dbReference type="InterPro" id="IPR007313">
    <property type="entry name" value="FxsA"/>
</dbReference>
<reference evidence="2 3" key="1">
    <citation type="submission" date="2019-08" db="EMBL/GenBank/DDBJ databases">
        <title>Deep-cultivation of Planctomycetes and their phenomic and genomic characterization uncovers novel biology.</title>
        <authorList>
            <person name="Wiegand S."/>
            <person name="Jogler M."/>
            <person name="Boedeker C."/>
            <person name="Pinto D."/>
            <person name="Vollmers J."/>
            <person name="Rivas-Marin E."/>
            <person name="Kohn T."/>
            <person name="Peeters S.H."/>
            <person name="Heuer A."/>
            <person name="Rast P."/>
            <person name="Oberbeckmann S."/>
            <person name="Bunk B."/>
            <person name="Jeske O."/>
            <person name="Meyerdierks A."/>
            <person name="Storesund J.E."/>
            <person name="Kallscheuer N."/>
            <person name="Luecker S."/>
            <person name="Lage O.M."/>
            <person name="Pohl T."/>
            <person name="Merkel B.J."/>
            <person name="Hornburger P."/>
            <person name="Mueller R.-W."/>
            <person name="Bruemmer F."/>
            <person name="Labrenz M."/>
            <person name="Spormann A.M."/>
            <person name="Op den Camp H."/>
            <person name="Overmann J."/>
            <person name="Amann R."/>
            <person name="Jetten M.S.M."/>
            <person name="Mascher T."/>
            <person name="Medema M.H."/>
            <person name="Devos D.P."/>
            <person name="Kaster A.-K."/>
            <person name="Ovreas L."/>
            <person name="Rohde M."/>
            <person name="Galperin M.Y."/>
            <person name="Jogler C."/>
        </authorList>
    </citation>
    <scope>NUCLEOTIDE SEQUENCE [LARGE SCALE GENOMIC DNA]</scope>
    <source>
        <strain evidence="2 3">FC18</strain>
    </source>
</reference>
<dbReference type="STRING" id="980251.GCA_001642875_03250"/>
<dbReference type="KEGG" id="mff:MFFC18_16490"/>
<evidence type="ECO:0000313" key="2">
    <source>
        <dbReference type="EMBL" id="QEG21790.1"/>
    </source>
</evidence>
<organism evidence="2 3">
    <name type="scientific">Mariniblastus fucicola</name>
    <dbReference type="NCBI Taxonomy" id="980251"/>
    <lineage>
        <taxon>Bacteria</taxon>
        <taxon>Pseudomonadati</taxon>
        <taxon>Planctomycetota</taxon>
        <taxon>Planctomycetia</taxon>
        <taxon>Pirellulales</taxon>
        <taxon>Pirellulaceae</taxon>
        <taxon>Mariniblastus</taxon>
    </lineage>
</organism>
<dbReference type="NCBIfam" id="NF008528">
    <property type="entry name" value="PRK11463.1-2"/>
    <property type="match status" value="1"/>
</dbReference>
<evidence type="ECO:0000313" key="3">
    <source>
        <dbReference type="Proteomes" id="UP000322214"/>
    </source>
</evidence>
<name>A0A5B9PA39_9BACT</name>
<dbReference type="AlphaFoldDB" id="A0A5B9PA39"/>
<keyword evidence="1" id="KW-0472">Membrane</keyword>
<accession>A0A5B9PA39</accession>
<dbReference type="PANTHER" id="PTHR35335">
    <property type="entry name" value="UPF0716 PROTEIN FXSA"/>
    <property type="match status" value="1"/>
</dbReference>
<keyword evidence="3" id="KW-1185">Reference proteome</keyword>
<feature type="transmembrane region" description="Helical" evidence="1">
    <location>
        <begin position="29"/>
        <end position="47"/>
    </location>
</feature>
<dbReference type="GO" id="GO:0016020">
    <property type="term" value="C:membrane"/>
    <property type="evidence" value="ECO:0007669"/>
    <property type="project" value="InterPro"/>
</dbReference>
<dbReference type="EMBL" id="CP042912">
    <property type="protein sequence ID" value="QEG21790.1"/>
    <property type="molecule type" value="Genomic_DNA"/>
</dbReference>
<proteinExistence type="predicted"/>
<dbReference type="RefSeq" id="WP_075085470.1">
    <property type="nucleotide sequence ID" value="NZ_CP042912.1"/>
</dbReference>
<protein>
    <submittedName>
        <fullName evidence="2">Phage T7 F exclusion suppressor FxsA</fullName>
    </submittedName>
</protein>
<feature type="transmembrane region" description="Helical" evidence="1">
    <location>
        <begin position="5"/>
        <end position="23"/>
    </location>
</feature>